<dbReference type="EMBL" id="BJYZ01000033">
    <property type="protein sequence ID" value="GEO41926.1"/>
    <property type="molecule type" value="Genomic_DNA"/>
</dbReference>
<dbReference type="InterPro" id="IPR036291">
    <property type="entry name" value="NAD(P)-bd_dom_sf"/>
</dbReference>
<evidence type="ECO:0000256" key="6">
    <source>
        <dbReference type="ARBA" id="ARBA00023002"/>
    </source>
</evidence>
<dbReference type="InterPro" id="IPR020843">
    <property type="entry name" value="ER"/>
</dbReference>
<dbReference type="InterPro" id="IPR011032">
    <property type="entry name" value="GroES-like_sf"/>
</dbReference>
<evidence type="ECO:0000256" key="4">
    <source>
        <dbReference type="ARBA" id="ARBA00022723"/>
    </source>
</evidence>
<comment type="caution">
    <text evidence="9">The sequence shown here is derived from an EMBL/GenBank/DDBJ whole genome shotgun (WGS) entry which is preliminary data.</text>
</comment>
<keyword evidence="4 7" id="KW-0479">Metal-binding</keyword>
<name>A0A512DZL6_9PROT</name>
<evidence type="ECO:0000256" key="2">
    <source>
        <dbReference type="ARBA" id="ARBA00008072"/>
    </source>
</evidence>
<dbReference type="InterPro" id="IPR013154">
    <property type="entry name" value="ADH-like_N"/>
</dbReference>
<evidence type="ECO:0000313" key="10">
    <source>
        <dbReference type="Proteomes" id="UP000321523"/>
    </source>
</evidence>
<keyword evidence="5 7" id="KW-0862">Zinc</keyword>
<reference evidence="9 10" key="1">
    <citation type="submission" date="2019-07" db="EMBL/GenBank/DDBJ databases">
        <title>Whole genome shotgun sequence of Skermanella aerolata NBRC 106429.</title>
        <authorList>
            <person name="Hosoyama A."/>
            <person name="Uohara A."/>
            <person name="Ohji S."/>
            <person name="Ichikawa N."/>
        </authorList>
    </citation>
    <scope>NUCLEOTIDE SEQUENCE [LARGE SCALE GENOMIC DNA]</scope>
    <source>
        <strain evidence="9 10">NBRC 106429</strain>
    </source>
</reference>
<dbReference type="PROSITE" id="PS00059">
    <property type="entry name" value="ADH_ZINC"/>
    <property type="match status" value="1"/>
</dbReference>
<organism evidence="9 10">
    <name type="scientific">Skermanella aerolata</name>
    <dbReference type="NCBI Taxonomy" id="393310"/>
    <lineage>
        <taxon>Bacteria</taxon>
        <taxon>Pseudomonadati</taxon>
        <taxon>Pseudomonadota</taxon>
        <taxon>Alphaproteobacteria</taxon>
        <taxon>Rhodospirillales</taxon>
        <taxon>Azospirillaceae</taxon>
        <taxon>Skermanella</taxon>
    </lineage>
</organism>
<dbReference type="InterPro" id="IPR002328">
    <property type="entry name" value="ADH_Zn_CS"/>
</dbReference>
<dbReference type="GO" id="GO:0004022">
    <property type="term" value="F:alcohol dehydrogenase (NAD+) activity"/>
    <property type="evidence" value="ECO:0007669"/>
    <property type="project" value="UniProtKB-EC"/>
</dbReference>
<evidence type="ECO:0000313" key="9">
    <source>
        <dbReference type="EMBL" id="GEO41926.1"/>
    </source>
</evidence>
<dbReference type="PANTHER" id="PTHR42940">
    <property type="entry name" value="ALCOHOL DEHYDROGENASE 1-RELATED"/>
    <property type="match status" value="1"/>
</dbReference>
<evidence type="ECO:0000259" key="8">
    <source>
        <dbReference type="SMART" id="SM00829"/>
    </source>
</evidence>
<evidence type="ECO:0000256" key="5">
    <source>
        <dbReference type="ARBA" id="ARBA00022833"/>
    </source>
</evidence>
<dbReference type="SUPFAM" id="SSF50129">
    <property type="entry name" value="GroES-like"/>
    <property type="match status" value="1"/>
</dbReference>
<keyword evidence="10" id="KW-1185">Reference proteome</keyword>
<evidence type="ECO:0000256" key="3">
    <source>
        <dbReference type="ARBA" id="ARBA00013190"/>
    </source>
</evidence>
<comment type="similarity">
    <text evidence="2 7">Belongs to the zinc-containing alcohol dehydrogenase family.</text>
</comment>
<dbReference type="Pfam" id="PF08240">
    <property type="entry name" value="ADH_N"/>
    <property type="match status" value="1"/>
</dbReference>
<dbReference type="Gene3D" id="3.40.50.720">
    <property type="entry name" value="NAD(P)-binding Rossmann-like Domain"/>
    <property type="match status" value="1"/>
</dbReference>
<evidence type="ECO:0000256" key="7">
    <source>
        <dbReference type="RuleBase" id="RU361277"/>
    </source>
</evidence>
<dbReference type="RefSeq" id="WP_044434604.1">
    <property type="nucleotide sequence ID" value="NZ_BJYZ01000033.1"/>
</dbReference>
<dbReference type="EC" id="1.1.1.1" evidence="3"/>
<keyword evidence="6" id="KW-0560">Oxidoreductase</keyword>
<evidence type="ECO:0000256" key="1">
    <source>
        <dbReference type="ARBA" id="ARBA00001947"/>
    </source>
</evidence>
<dbReference type="OrthoDB" id="5295340at2"/>
<dbReference type="Pfam" id="PF00107">
    <property type="entry name" value="ADH_zinc_N"/>
    <property type="match status" value="1"/>
</dbReference>
<dbReference type="CDD" id="cd05284">
    <property type="entry name" value="arabinose_DH_like"/>
    <property type="match status" value="1"/>
</dbReference>
<dbReference type="InterPro" id="IPR013149">
    <property type="entry name" value="ADH-like_C"/>
</dbReference>
<dbReference type="AlphaFoldDB" id="A0A512DZL6"/>
<gene>
    <name evidence="9" type="ORF">SAE02_60740</name>
</gene>
<protein>
    <recommendedName>
        <fullName evidence="3">alcohol dehydrogenase</fullName>
        <ecNumber evidence="3">1.1.1.1</ecNumber>
    </recommendedName>
</protein>
<feature type="domain" description="Enoyl reductase (ER)" evidence="8">
    <location>
        <begin position="14"/>
        <end position="345"/>
    </location>
</feature>
<sequence length="347" mass="37060">MKAAVLYEFDPSLTSPQFVRYEEVPDPKIEKTTDVIVRIGGAGVCRTDLHIVEGIWRSKVDIQLPYIMGHENAGWVEEVGAGVEGFKVGDPVICHPLVTSGHCLACRRGDDMHATDSKFPGINTNGGYAEYLLTGVRSLIKLPGGLTPKDVAPYTDAGLTAYRAAKKASRHLLPGEYAVVIGAGGLGHIGIQVLAALCAAEIIAVDRSDMALNLAKECGAHHLVKGDGTEVEQILALTGGRGAEAVIDFVGEGDAVEKGLAMTRNAGFYYIVGYGGKVEIPTIEMITSEKTIVGNLVGTYPELVELMALADRGLVKLATREYRLEQANEALHDLHYGKVKGRAVLIP</sequence>
<dbReference type="GO" id="GO:0008270">
    <property type="term" value="F:zinc ion binding"/>
    <property type="evidence" value="ECO:0007669"/>
    <property type="project" value="InterPro"/>
</dbReference>
<comment type="cofactor">
    <cofactor evidence="1 7">
        <name>Zn(2+)</name>
        <dbReference type="ChEBI" id="CHEBI:29105"/>
    </cofactor>
</comment>
<dbReference type="PANTHER" id="PTHR42940:SF8">
    <property type="entry name" value="VACUOLAR PROTEIN SORTING-ASSOCIATED PROTEIN 11"/>
    <property type="match status" value="1"/>
</dbReference>
<proteinExistence type="inferred from homology"/>
<dbReference type="Proteomes" id="UP000321523">
    <property type="component" value="Unassembled WGS sequence"/>
</dbReference>
<dbReference type="Gene3D" id="3.90.180.10">
    <property type="entry name" value="Medium-chain alcohol dehydrogenases, catalytic domain"/>
    <property type="match status" value="1"/>
</dbReference>
<dbReference type="SMART" id="SM00829">
    <property type="entry name" value="PKS_ER"/>
    <property type="match status" value="1"/>
</dbReference>
<dbReference type="SUPFAM" id="SSF51735">
    <property type="entry name" value="NAD(P)-binding Rossmann-fold domains"/>
    <property type="match status" value="1"/>
</dbReference>
<accession>A0A512DZL6</accession>